<proteinExistence type="predicted"/>
<dbReference type="InterPro" id="IPR046346">
    <property type="entry name" value="Aminoacid_DH-like_N_sf"/>
</dbReference>
<dbReference type="EMBL" id="KB007804">
    <property type="protein sequence ID" value="ELR25580.1"/>
    <property type="molecule type" value="Genomic_DNA"/>
</dbReference>
<dbReference type="RefSeq" id="XP_004357479.1">
    <property type="nucleotide sequence ID" value="XM_004357423.1"/>
</dbReference>
<dbReference type="SUPFAM" id="SSF53223">
    <property type="entry name" value="Aminoacid dehydrogenase-like, N-terminal domain"/>
    <property type="match status" value="1"/>
</dbReference>
<dbReference type="GeneID" id="14926644"/>
<dbReference type="PANTHER" id="PTHR48099:SF6">
    <property type="entry name" value="METHENYL TETRAHYDROFOLATE CYCLOHYDROLASE _ NADP-DEPENDENT METHYLENE H4F DEHYDROGENASE"/>
    <property type="match status" value="1"/>
</dbReference>
<dbReference type="SUPFAM" id="SSF51735">
    <property type="entry name" value="NAD(P)-binding Rossmann-fold domains"/>
    <property type="match status" value="1"/>
</dbReference>
<dbReference type="AlphaFoldDB" id="L8HK58"/>
<dbReference type="Pfam" id="PF02882">
    <property type="entry name" value="THF_DHG_CYH_C"/>
    <property type="match status" value="1"/>
</dbReference>
<evidence type="ECO:0000313" key="6">
    <source>
        <dbReference type="Proteomes" id="UP000011083"/>
    </source>
</evidence>
<organism evidence="5 6">
    <name type="scientific">Acanthamoeba castellanii (strain ATCC 30010 / Neff)</name>
    <dbReference type="NCBI Taxonomy" id="1257118"/>
    <lineage>
        <taxon>Eukaryota</taxon>
        <taxon>Amoebozoa</taxon>
        <taxon>Discosea</taxon>
        <taxon>Longamoebia</taxon>
        <taxon>Centramoebida</taxon>
        <taxon>Acanthamoebidae</taxon>
        <taxon>Acanthamoeba</taxon>
    </lineage>
</organism>
<dbReference type="InterPro" id="IPR036291">
    <property type="entry name" value="NAD(P)-bd_dom_sf"/>
</dbReference>
<dbReference type="GO" id="GO:0004488">
    <property type="term" value="F:methylenetetrahydrofolate dehydrogenase (NADP+) activity"/>
    <property type="evidence" value="ECO:0007669"/>
    <property type="project" value="InterPro"/>
</dbReference>
<dbReference type="OrthoDB" id="5126881at2759"/>
<accession>L8HK58</accession>
<dbReference type="STRING" id="1257118.L8HK58"/>
<dbReference type="Gene3D" id="3.40.50.10860">
    <property type="entry name" value="Leucine Dehydrogenase, chain A, domain 1"/>
    <property type="match status" value="1"/>
</dbReference>
<dbReference type="PANTHER" id="PTHR48099">
    <property type="entry name" value="C-1-TETRAHYDROFOLATE SYNTHASE, CYTOPLASMIC-RELATED"/>
    <property type="match status" value="1"/>
</dbReference>
<dbReference type="InterPro" id="IPR020867">
    <property type="entry name" value="THF_DH/CycHdrlase_CS"/>
</dbReference>
<keyword evidence="3" id="KW-0511">Multifunctional enzyme</keyword>
<dbReference type="GO" id="GO:0035999">
    <property type="term" value="P:tetrahydrofolate interconversion"/>
    <property type="evidence" value="ECO:0007669"/>
    <property type="project" value="TreeGrafter"/>
</dbReference>
<evidence type="ECO:0000256" key="1">
    <source>
        <dbReference type="ARBA" id="ARBA00022801"/>
    </source>
</evidence>
<dbReference type="Gene3D" id="3.40.50.720">
    <property type="entry name" value="NAD(P)-binding Rossmann-like Domain"/>
    <property type="match status" value="1"/>
</dbReference>
<feature type="domain" description="Tetrahydrofolate dehydrogenase/cyclohydrolase NAD(P)-binding" evidence="4">
    <location>
        <begin position="80"/>
        <end position="236"/>
    </location>
</feature>
<dbReference type="InterPro" id="IPR000672">
    <property type="entry name" value="THF_DH/CycHdrlase"/>
</dbReference>
<dbReference type="VEuPathDB" id="AmoebaDB:ACA1_099480"/>
<dbReference type="GO" id="GO:0004477">
    <property type="term" value="F:methenyltetrahydrofolate cyclohydrolase activity"/>
    <property type="evidence" value="ECO:0007669"/>
    <property type="project" value="TreeGrafter"/>
</dbReference>
<evidence type="ECO:0000259" key="4">
    <source>
        <dbReference type="Pfam" id="PF02882"/>
    </source>
</evidence>
<dbReference type="KEGG" id="acan:ACA1_099480"/>
<dbReference type="PROSITE" id="PS00767">
    <property type="entry name" value="THF_DHG_CYH_2"/>
    <property type="match status" value="1"/>
</dbReference>
<evidence type="ECO:0000256" key="2">
    <source>
        <dbReference type="ARBA" id="ARBA00023002"/>
    </source>
</evidence>
<keyword evidence="1 5" id="KW-0378">Hydrolase</keyword>
<dbReference type="InterPro" id="IPR020631">
    <property type="entry name" value="THF_DH/CycHdrlase_NAD-bd_dom"/>
</dbReference>
<keyword evidence="6" id="KW-1185">Reference proteome</keyword>
<gene>
    <name evidence="5" type="ORF">ACA1_099480</name>
</gene>
<protein>
    <submittedName>
        <fullName evidence="5">Methenyltetrahydrofolate cyclohydrolase</fullName>
    </submittedName>
</protein>
<dbReference type="Proteomes" id="UP000011083">
    <property type="component" value="Unassembled WGS sequence"/>
</dbReference>
<dbReference type="GO" id="GO:0005829">
    <property type="term" value="C:cytosol"/>
    <property type="evidence" value="ECO:0007669"/>
    <property type="project" value="TreeGrafter"/>
</dbReference>
<dbReference type="CDD" id="cd01080">
    <property type="entry name" value="NAD_bind_m-THF_DH_Cyclohyd"/>
    <property type="match status" value="1"/>
</dbReference>
<evidence type="ECO:0000313" key="5">
    <source>
        <dbReference type="EMBL" id="ELR25580.1"/>
    </source>
</evidence>
<dbReference type="PRINTS" id="PR00085">
    <property type="entry name" value="THFDHDRGNASE"/>
</dbReference>
<name>L8HK58_ACACF</name>
<keyword evidence="2" id="KW-0560">Oxidoreductase</keyword>
<reference evidence="5 6" key="1">
    <citation type="journal article" date="2013" name="Genome Biol.">
        <title>Genome of Acanthamoeba castellanii highlights extensive lateral gene transfer and early evolution of tyrosine kinase signaling.</title>
        <authorList>
            <person name="Clarke M."/>
            <person name="Lohan A.J."/>
            <person name="Liu B."/>
            <person name="Lagkouvardos I."/>
            <person name="Roy S."/>
            <person name="Zafar N."/>
            <person name="Bertelli C."/>
            <person name="Schilde C."/>
            <person name="Kianianmomeni A."/>
            <person name="Burglin T.R."/>
            <person name="Frech C."/>
            <person name="Turcotte B."/>
            <person name="Kopec K.O."/>
            <person name="Synnott J.M."/>
            <person name="Choo C."/>
            <person name="Paponov I."/>
            <person name="Finkler A."/>
            <person name="Soon Heng Tan C."/>
            <person name="Hutchins A.P."/>
            <person name="Weinmeier T."/>
            <person name="Rattei T."/>
            <person name="Chu J.S."/>
            <person name="Gimenez G."/>
            <person name="Irimia M."/>
            <person name="Rigden D.J."/>
            <person name="Fitzpatrick D.A."/>
            <person name="Lorenzo-Morales J."/>
            <person name="Bateman A."/>
            <person name="Chiu C.H."/>
            <person name="Tang P."/>
            <person name="Hegemann P."/>
            <person name="Fromm H."/>
            <person name="Raoult D."/>
            <person name="Greub G."/>
            <person name="Miranda-Saavedra D."/>
            <person name="Chen N."/>
            <person name="Nash P."/>
            <person name="Ginger M.L."/>
            <person name="Horn M."/>
            <person name="Schaap P."/>
            <person name="Caler L."/>
            <person name="Loftus B."/>
        </authorList>
    </citation>
    <scope>NUCLEOTIDE SEQUENCE [LARGE SCALE GENOMIC DNA]</scope>
    <source>
        <strain evidence="5 6">Neff</strain>
    </source>
</reference>
<sequence length="238" mass="24886">MKQQACQAVGFTSSVVELGAETSQDALSRKINQHTTDASVDEHINPQMAIGAIGAAKDVDGLHPTNVGASVLGFKGGFLPCTPAGVLQALQRSRISLEGQHVVVVGRSKLVGLPLANMLIGGRDSAKGGRKGPTVTVVHSGTVDIHVHTRMADIVIVAAGHAGLITADSVKQGVVLVDVGINHVPDSSRKSGYRLVGDCTDEAYRKASRYTPVPGGIGPMTVAMLMRNTWEAAKRHDM</sequence>
<evidence type="ECO:0000256" key="3">
    <source>
        <dbReference type="ARBA" id="ARBA00023268"/>
    </source>
</evidence>